<name>A0A919NRL0_9ACTN</name>
<dbReference type="InterPro" id="IPR049366">
    <property type="entry name" value="RGL11_C"/>
</dbReference>
<dbReference type="Pfam" id="PF18370">
    <property type="entry name" value="RGI_lyase"/>
    <property type="match status" value="1"/>
</dbReference>
<dbReference type="SUPFAM" id="SSF69318">
    <property type="entry name" value="Integrin alpha N-terminal domain"/>
    <property type="match status" value="1"/>
</dbReference>
<dbReference type="PROSITE" id="PS50231">
    <property type="entry name" value="RICIN_B_LECTIN"/>
    <property type="match status" value="1"/>
</dbReference>
<reference evidence="3" key="1">
    <citation type="submission" date="2021-01" db="EMBL/GenBank/DDBJ databases">
        <title>Whole genome shotgun sequence of Actinoplanes tereljensis NBRC 105297.</title>
        <authorList>
            <person name="Komaki H."/>
            <person name="Tamura T."/>
        </authorList>
    </citation>
    <scope>NUCLEOTIDE SEQUENCE</scope>
    <source>
        <strain evidence="3">NBRC 105297</strain>
    </source>
</reference>
<dbReference type="Proteomes" id="UP000623608">
    <property type="component" value="Unassembled WGS sequence"/>
</dbReference>
<dbReference type="EMBL" id="BOMY01000037">
    <property type="protein sequence ID" value="GIF22950.1"/>
    <property type="molecule type" value="Genomic_DNA"/>
</dbReference>
<keyword evidence="3" id="KW-0456">Lyase</keyword>
<evidence type="ECO:0000259" key="2">
    <source>
        <dbReference type="SMART" id="SM00458"/>
    </source>
</evidence>
<feature type="chain" id="PRO_5036803221" evidence="1">
    <location>
        <begin position="38"/>
        <end position="781"/>
    </location>
</feature>
<accession>A0A919NRL0</accession>
<sequence length="781" mass="82304">MFRGMTRRHRRGVIAAGAIVVAGPAALMAITMMPASAAVTPVADGVYTLVPGASGKCVDVAGASADGAALLVQLACGTATSQQWKAVARNAGQFQLVNGNSAKCIDVPSSSTTSGTQLQQYSCGDATKNNQLWTFTASTATTGKYLVKSVASGLCLSTKDGSTAGNNPIVEETCADIARMQVAFNYVSGPTTPTTPPATTGRQLEDLDRGVLSVRSGSANLVSWRLLGTEATDTGFNVYRSGTKITASPITTSTNYLDSGAAANASYTVRAVVGGVEQADSPASLSFATGYLDVPLQVPAGGTTPDGVAYTYSANDASVGDVDGDGQYEIILKWDPSNSKDNSQSGYTGNVYVDAYKINGTRLWRIDLGRNIRAGAHYTQFQVYDYDGDGKAEVAMKTADGTKSGTGVVIGSSTADYRNSSGYILSGPEYLTMFSGLTGAALSTVNYNPARGTVSSWGDSYGNRVDRFLAGTAYLDGQRPSLIMARGYYTRAVIAAWDFRNGTLTSRWTYDSGTSNVGAYGQGSHSLSIADTDADGKDEIIYGAAAINDDGTLLYRSGYGHGDALHVGDLIPARAGLEVYRVSEGTSQPADTMLDGRTGATIWKHDSCGCDNGRGVAGDVYAGSPGAESWSNAMGYLSNTAGANVGRKPSSQNFLIWWDGDPVRELLDSTHIDKYGTSADTRLLTGAGVSSNNTTKATPALSADLFGDWREEVIWRLTDSTALRIYSTPIPTDRRLYTLMHDSQYRVAIAWQNTAYNQPPHPGYFLGDGMSAITKPSIYVR</sequence>
<dbReference type="PANTHER" id="PTHR43118:SF1">
    <property type="entry name" value="RHAMNOGALACTURONAN LYASE (EUROFUNG)"/>
    <property type="match status" value="1"/>
</dbReference>
<evidence type="ECO:0000313" key="4">
    <source>
        <dbReference type="Proteomes" id="UP000623608"/>
    </source>
</evidence>
<dbReference type="Pfam" id="PF21348">
    <property type="entry name" value="RGL11_C"/>
    <property type="match status" value="1"/>
</dbReference>
<dbReference type="InterPro" id="IPR041624">
    <property type="entry name" value="RGI_lyase"/>
</dbReference>
<dbReference type="Gene3D" id="2.60.40.10">
    <property type="entry name" value="Immunoglobulins"/>
    <property type="match status" value="1"/>
</dbReference>
<dbReference type="Gene3D" id="2.80.10.50">
    <property type="match status" value="1"/>
</dbReference>
<dbReference type="PANTHER" id="PTHR43118">
    <property type="entry name" value="RHAMNOGALACTURONAN LYASE (EUROFUNG)"/>
    <property type="match status" value="1"/>
</dbReference>
<comment type="caution">
    <text evidence="3">The sequence shown here is derived from an EMBL/GenBank/DDBJ whole genome shotgun (WGS) entry which is preliminary data.</text>
</comment>
<dbReference type="SMART" id="SM00458">
    <property type="entry name" value="RICIN"/>
    <property type="match status" value="1"/>
</dbReference>
<dbReference type="AlphaFoldDB" id="A0A919NRL0"/>
<feature type="domain" description="Ricin B lectin" evidence="2">
    <location>
        <begin position="44"/>
        <end position="179"/>
    </location>
</feature>
<evidence type="ECO:0000256" key="1">
    <source>
        <dbReference type="SAM" id="SignalP"/>
    </source>
</evidence>
<organism evidence="3 4">
    <name type="scientific">Paractinoplanes tereljensis</name>
    <dbReference type="NCBI Taxonomy" id="571912"/>
    <lineage>
        <taxon>Bacteria</taxon>
        <taxon>Bacillati</taxon>
        <taxon>Actinomycetota</taxon>
        <taxon>Actinomycetes</taxon>
        <taxon>Micromonosporales</taxon>
        <taxon>Micromonosporaceae</taxon>
        <taxon>Paractinoplanes</taxon>
    </lineage>
</organism>
<dbReference type="SUPFAM" id="SSF50370">
    <property type="entry name" value="Ricin B-like lectins"/>
    <property type="match status" value="1"/>
</dbReference>
<feature type="signal peptide" evidence="1">
    <location>
        <begin position="1"/>
        <end position="37"/>
    </location>
</feature>
<dbReference type="CDD" id="cd10318">
    <property type="entry name" value="RGL11"/>
    <property type="match status" value="1"/>
</dbReference>
<evidence type="ECO:0000313" key="3">
    <source>
        <dbReference type="EMBL" id="GIF22950.1"/>
    </source>
</evidence>
<dbReference type="InterPro" id="IPR028994">
    <property type="entry name" value="Integrin_alpha_N"/>
</dbReference>
<dbReference type="InterPro" id="IPR000772">
    <property type="entry name" value="Ricin_B_lectin"/>
</dbReference>
<dbReference type="Pfam" id="PF14200">
    <property type="entry name" value="RicinB_lectin_2"/>
    <property type="match status" value="2"/>
</dbReference>
<keyword evidence="1" id="KW-0732">Signal</keyword>
<dbReference type="CDD" id="cd00161">
    <property type="entry name" value="beta-trefoil_Ricin-like"/>
    <property type="match status" value="1"/>
</dbReference>
<dbReference type="InterPro" id="IPR034641">
    <property type="entry name" value="RGL11"/>
</dbReference>
<dbReference type="GO" id="GO:0005975">
    <property type="term" value="P:carbohydrate metabolic process"/>
    <property type="evidence" value="ECO:0007669"/>
    <property type="project" value="UniProtKB-ARBA"/>
</dbReference>
<proteinExistence type="predicted"/>
<gene>
    <name evidence="3" type="ORF">Ate02nite_56800</name>
</gene>
<protein>
    <submittedName>
        <fullName evidence="3">Rhamnogalacturonan lyase</fullName>
    </submittedName>
</protein>
<dbReference type="InterPro" id="IPR035992">
    <property type="entry name" value="Ricin_B-like_lectins"/>
</dbReference>
<dbReference type="InterPro" id="IPR013783">
    <property type="entry name" value="Ig-like_fold"/>
</dbReference>
<keyword evidence="4" id="KW-1185">Reference proteome</keyword>
<dbReference type="GO" id="GO:0016829">
    <property type="term" value="F:lyase activity"/>
    <property type="evidence" value="ECO:0007669"/>
    <property type="project" value="UniProtKB-KW"/>
</dbReference>